<feature type="region of interest" description="Disordered" evidence="1">
    <location>
        <begin position="272"/>
        <end position="304"/>
    </location>
</feature>
<evidence type="ECO:0000256" key="1">
    <source>
        <dbReference type="SAM" id="MobiDB-lite"/>
    </source>
</evidence>
<dbReference type="KEGG" id="vaq:FIV01_02125"/>
<gene>
    <name evidence="3" type="primary">tnsE</name>
    <name evidence="3" type="ORF">FIV01_02125</name>
</gene>
<organism evidence="3 4">
    <name type="scientific">Vibrio aquimaris</name>
    <dbReference type="NCBI Taxonomy" id="2587862"/>
    <lineage>
        <taxon>Bacteria</taxon>
        <taxon>Pseudomonadati</taxon>
        <taxon>Pseudomonadota</taxon>
        <taxon>Gammaproteobacteria</taxon>
        <taxon>Vibrionales</taxon>
        <taxon>Vibrionaceae</taxon>
        <taxon>Vibrio</taxon>
    </lineage>
</organism>
<dbReference type="OrthoDB" id="5899304at2"/>
<dbReference type="Proteomes" id="UP000326936">
    <property type="component" value="Chromosome"/>
</dbReference>
<dbReference type="AlphaFoldDB" id="A0A5P9CGS6"/>
<evidence type="ECO:0000313" key="3">
    <source>
        <dbReference type="EMBL" id="QFT25241.1"/>
    </source>
</evidence>
<proteinExistence type="predicted"/>
<sequence>MGNYRFKHIPEDAVIMGVGSLFKKNSNVLWGINLSFSKKLDRPSIPIAGVPLIRRYKTLSYKQSNKVKGKRLSFTVNDAQRWQRKRLNECPAFHSMTNAKDPQQWCFEFSVDDGTSVFLPQLELARVLFLHDNYMSRICLEHGKLSSDFNITSLGEHWQINVMPSSKYPIAAYNDERSRRFLSWILIDAEARASFESIHQTMMREHTNRGQYQFWDFSFTPPSLNGTKIEVTGWHDWSSDSFFVWEIRRVEDLPSSMPDELDFYHPDFRRQVTGQGGGTFSSKPQRPEEHELDDEEDADPDKKRVSLDTESVGLSFLNPFKTNRVTDKTRNASRGKPDENEPGENIPNKLSPNGDSIKGTIAGADYDVLNDESDDAHLYASKFDIFFQVVDRLEANHECKIYRYPIRKLPKLARCTKHMMADDLNPRCMAVIKVTYKGEIFHLIEVDTSDAKKSISTMVLKLKDNSALEEQIGELEIRLLKKSLSWPRDYISLICGEGNFKGISHPSCKHKGFIDPADIDKWAGWFKVWLDN</sequence>
<dbReference type="InterPro" id="IPR016421">
    <property type="entry name" value="Transposition_TnsE"/>
</dbReference>
<feature type="compositionally biased region" description="Basic and acidic residues" evidence="1">
    <location>
        <begin position="325"/>
        <end position="339"/>
    </location>
</feature>
<evidence type="ECO:0000259" key="2">
    <source>
        <dbReference type="Pfam" id="PF18623"/>
    </source>
</evidence>
<dbReference type="EMBL" id="CP045350">
    <property type="protein sequence ID" value="QFT25241.1"/>
    <property type="molecule type" value="Genomic_DNA"/>
</dbReference>
<dbReference type="PIRSF" id="PIRSF004567">
    <property type="entry name" value="Transposition_TnsE"/>
    <property type="match status" value="1"/>
</dbReference>
<feature type="compositionally biased region" description="Acidic residues" evidence="1">
    <location>
        <begin position="290"/>
        <end position="299"/>
    </location>
</feature>
<protein>
    <submittedName>
        <fullName evidence="3">Transposon Tn7 transposition protein TnsE</fullName>
    </submittedName>
</protein>
<evidence type="ECO:0000313" key="4">
    <source>
        <dbReference type="Proteomes" id="UP000326936"/>
    </source>
</evidence>
<dbReference type="InterPro" id="IPR041419">
    <property type="entry name" value="TnsE_C"/>
</dbReference>
<feature type="region of interest" description="Disordered" evidence="1">
    <location>
        <begin position="325"/>
        <end position="357"/>
    </location>
</feature>
<accession>A0A5P9CGS6</accession>
<dbReference type="RefSeq" id="WP_152429523.1">
    <property type="nucleotide sequence ID" value="NZ_CBCSDK010000005.1"/>
</dbReference>
<name>A0A5P9CGS6_9VIBR</name>
<keyword evidence="4" id="KW-1185">Reference proteome</keyword>
<feature type="domain" description="TnsE C-terminal" evidence="2">
    <location>
        <begin position="381"/>
        <end position="523"/>
    </location>
</feature>
<dbReference type="Pfam" id="PF18623">
    <property type="entry name" value="TnsE_C"/>
    <property type="match status" value="1"/>
</dbReference>
<reference evidence="3 4" key="1">
    <citation type="submission" date="2019-10" db="EMBL/GenBank/DDBJ databases">
        <title>Complete genome sequence of Vibrio sp. strain THAF100, isolated from non-filtered water from the water column of tank 6 of a marine aquarium containing stony-coral fragments. Water maintained at 26 degree C.</title>
        <authorList>
            <person name="Ruckert C."/>
            <person name="Franco A."/>
            <person name="Kalinowski J."/>
            <person name="Glaeser S."/>
        </authorList>
    </citation>
    <scope>NUCLEOTIDE SEQUENCE [LARGE SCALE GENOMIC DNA]</scope>
    <source>
        <strain evidence="3 4">THAF100</strain>
    </source>
</reference>